<comment type="subcellular location">
    <subcellularLocation>
        <location evidence="1 7">Cell membrane</location>
        <topology evidence="1 7">Multi-pass membrane protein</topology>
    </subcellularLocation>
</comment>
<dbReference type="STRING" id="282197.SAMN04488517_101268"/>
<evidence type="ECO:0000259" key="8">
    <source>
        <dbReference type="PROSITE" id="PS50928"/>
    </source>
</evidence>
<dbReference type="PANTHER" id="PTHR32243:SF18">
    <property type="entry name" value="INNER MEMBRANE ABC TRANSPORTER PERMEASE PROTEIN YCJP"/>
    <property type="match status" value="1"/>
</dbReference>
<feature type="transmembrane region" description="Helical" evidence="7">
    <location>
        <begin position="105"/>
        <end position="126"/>
    </location>
</feature>
<evidence type="ECO:0000256" key="7">
    <source>
        <dbReference type="RuleBase" id="RU363032"/>
    </source>
</evidence>
<reference evidence="9 10" key="1">
    <citation type="submission" date="2015-07" db="EMBL/GenBank/DDBJ databases">
        <authorList>
            <person name="Noorani M."/>
        </authorList>
    </citation>
    <scope>NUCLEOTIDE SEQUENCE [LARGE SCALE GENOMIC DNA]</scope>
    <source>
        <strain evidence="9 10">CECT 5088</strain>
    </source>
</reference>
<dbReference type="InterPro" id="IPR050901">
    <property type="entry name" value="BP-dep_ABC_trans_perm"/>
</dbReference>
<dbReference type="Gene3D" id="1.10.3720.10">
    <property type="entry name" value="MetI-like"/>
    <property type="match status" value="1"/>
</dbReference>
<keyword evidence="10" id="KW-1185">Reference proteome</keyword>
<keyword evidence="6 7" id="KW-0472">Membrane</keyword>
<feature type="transmembrane region" description="Helical" evidence="7">
    <location>
        <begin position="75"/>
        <end position="93"/>
    </location>
</feature>
<keyword evidence="5 7" id="KW-1133">Transmembrane helix</keyword>
<gene>
    <name evidence="9" type="primary">sugB_1</name>
    <name evidence="9" type="ORF">JAN5088_00149</name>
</gene>
<name>A0A0M6XMI3_9RHOB</name>
<dbReference type="CDD" id="cd06261">
    <property type="entry name" value="TM_PBP2"/>
    <property type="match status" value="1"/>
</dbReference>
<protein>
    <submittedName>
        <fullName evidence="9">Trehalose transport system permease protein SugB</fullName>
    </submittedName>
</protein>
<evidence type="ECO:0000256" key="2">
    <source>
        <dbReference type="ARBA" id="ARBA00022448"/>
    </source>
</evidence>
<dbReference type="InterPro" id="IPR035906">
    <property type="entry name" value="MetI-like_sf"/>
</dbReference>
<accession>A0A0M6XMI3</accession>
<keyword evidence="3" id="KW-1003">Cell membrane</keyword>
<feature type="domain" description="ABC transmembrane type-1" evidence="8">
    <location>
        <begin position="69"/>
        <end position="261"/>
    </location>
</feature>
<dbReference type="Proteomes" id="UP000048908">
    <property type="component" value="Unassembled WGS sequence"/>
</dbReference>
<dbReference type="PANTHER" id="PTHR32243">
    <property type="entry name" value="MALTOSE TRANSPORT SYSTEM PERMEASE-RELATED"/>
    <property type="match status" value="1"/>
</dbReference>
<evidence type="ECO:0000313" key="10">
    <source>
        <dbReference type="Proteomes" id="UP000048908"/>
    </source>
</evidence>
<evidence type="ECO:0000256" key="5">
    <source>
        <dbReference type="ARBA" id="ARBA00022989"/>
    </source>
</evidence>
<evidence type="ECO:0000313" key="9">
    <source>
        <dbReference type="EMBL" id="CTQ31393.1"/>
    </source>
</evidence>
<dbReference type="InterPro" id="IPR000515">
    <property type="entry name" value="MetI-like"/>
</dbReference>
<dbReference type="SUPFAM" id="SSF161098">
    <property type="entry name" value="MetI-like"/>
    <property type="match status" value="1"/>
</dbReference>
<proteinExistence type="inferred from homology"/>
<evidence type="ECO:0000256" key="3">
    <source>
        <dbReference type="ARBA" id="ARBA00022475"/>
    </source>
</evidence>
<sequence>MTGRAGDALTYMGAALVAVFFAAPFVWLLSLSLRTPAEVYLGASRLIPEAPTWGNFATILRDPAFAIYLWNGVKLAASGAALAVVLAVPAGYACSRIDFRAKPAVMLGILAVQMVSPLVILIPLYAWIDRIGLLDTDLAVIAVYGAIGLPLSVWLLKASFDAIPIEIEEVAAIDGASRAQILTRITLPLAAPGLASAFILTMIMNWSQFLVPFILLESDANWPISVAIFNFAGSTSASTTQILAAACIVAVIPAVAVFVALQRIIVSALIDGAVKG</sequence>
<evidence type="ECO:0000256" key="4">
    <source>
        <dbReference type="ARBA" id="ARBA00022692"/>
    </source>
</evidence>
<organism evidence="9 10">
    <name type="scientific">Jannaschia rubra</name>
    <dbReference type="NCBI Taxonomy" id="282197"/>
    <lineage>
        <taxon>Bacteria</taxon>
        <taxon>Pseudomonadati</taxon>
        <taxon>Pseudomonadota</taxon>
        <taxon>Alphaproteobacteria</taxon>
        <taxon>Rhodobacterales</taxon>
        <taxon>Roseobacteraceae</taxon>
        <taxon>Jannaschia</taxon>
    </lineage>
</organism>
<dbReference type="AlphaFoldDB" id="A0A0M6XMI3"/>
<keyword evidence="4 7" id="KW-0812">Transmembrane</keyword>
<feature type="transmembrane region" description="Helical" evidence="7">
    <location>
        <begin position="9"/>
        <end position="29"/>
    </location>
</feature>
<dbReference type="GO" id="GO:0005886">
    <property type="term" value="C:plasma membrane"/>
    <property type="evidence" value="ECO:0007669"/>
    <property type="project" value="UniProtKB-SubCell"/>
</dbReference>
<dbReference type="Pfam" id="PF00528">
    <property type="entry name" value="BPD_transp_1"/>
    <property type="match status" value="1"/>
</dbReference>
<dbReference type="EMBL" id="CXPG01000009">
    <property type="protein sequence ID" value="CTQ31393.1"/>
    <property type="molecule type" value="Genomic_DNA"/>
</dbReference>
<dbReference type="OrthoDB" id="9815445at2"/>
<feature type="transmembrane region" description="Helical" evidence="7">
    <location>
        <begin position="242"/>
        <end position="261"/>
    </location>
</feature>
<comment type="similarity">
    <text evidence="7">Belongs to the binding-protein-dependent transport system permease family.</text>
</comment>
<feature type="transmembrane region" description="Helical" evidence="7">
    <location>
        <begin position="138"/>
        <end position="156"/>
    </location>
</feature>
<dbReference type="PROSITE" id="PS50928">
    <property type="entry name" value="ABC_TM1"/>
    <property type="match status" value="1"/>
</dbReference>
<feature type="transmembrane region" description="Helical" evidence="7">
    <location>
        <begin position="185"/>
        <end position="206"/>
    </location>
</feature>
<evidence type="ECO:0000256" key="6">
    <source>
        <dbReference type="ARBA" id="ARBA00023136"/>
    </source>
</evidence>
<evidence type="ECO:0000256" key="1">
    <source>
        <dbReference type="ARBA" id="ARBA00004651"/>
    </source>
</evidence>
<dbReference type="GO" id="GO:0055085">
    <property type="term" value="P:transmembrane transport"/>
    <property type="evidence" value="ECO:0007669"/>
    <property type="project" value="InterPro"/>
</dbReference>
<dbReference type="RefSeq" id="WP_055680884.1">
    <property type="nucleotide sequence ID" value="NZ_CXPG01000009.1"/>
</dbReference>
<keyword evidence="2 7" id="KW-0813">Transport</keyword>